<name>A0A0D3FTL6_9ORYZ</name>
<proteinExistence type="predicted"/>
<keyword evidence="3" id="KW-1185">Reference proteome</keyword>
<protein>
    <submittedName>
        <fullName evidence="2">Uncharacterized protein</fullName>
    </submittedName>
</protein>
<reference evidence="2" key="2">
    <citation type="submission" date="2015-03" db="UniProtKB">
        <authorList>
            <consortium name="EnsemblPlants"/>
        </authorList>
    </citation>
    <scope>IDENTIFICATION</scope>
</reference>
<reference evidence="2" key="1">
    <citation type="journal article" date="2009" name="Rice">
        <title>De Novo Next Generation Sequencing of Plant Genomes.</title>
        <authorList>
            <person name="Rounsley S."/>
            <person name="Marri P.R."/>
            <person name="Yu Y."/>
            <person name="He R."/>
            <person name="Sisneros N."/>
            <person name="Goicoechea J.L."/>
            <person name="Lee S.J."/>
            <person name="Angelova A."/>
            <person name="Kudrna D."/>
            <person name="Luo M."/>
            <person name="Affourtit J."/>
            <person name="Desany B."/>
            <person name="Knight J."/>
            <person name="Niazi F."/>
            <person name="Egholm M."/>
            <person name="Wing R.A."/>
        </authorList>
    </citation>
    <scope>NUCLEOTIDE SEQUENCE [LARGE SCALE GENOMIC DNA]</scope>
    <source>
        <strain evidence="2">cv. IRGC 105608</strain>
    </source>
</reference>
<feature type="transmembrane region" description="Helical" evidence="1">
    <location>
        <begin position="57"/>
        <end position="77"/>
    </location>
</feature>
<dbReference type="Proteomes" id="UP000026960">
    <property type="component" value="Chromosome 4"/>
</dbReference>
<evidence type="ECO:0000256" key="1">
    <source>
        <dbReference type="SAM" id="Phobius"/>
    </source>
</evidence>
<dbReference type="Gramene" id="OBART04G05840.1">
    <property type="protein sequence ID" value="OBART04G05840.1"/>
    <property type="gene ID" value="OBART04G05840"/>
</dbReference>
<dbReference type="HOGENOM" id="CLU_178806_0_0_1"/>
<accession>A0A0D3FTL6</accession>
<organism evidence="2">
    <name type="scientific">Oryza barthii</name>
    <dbReference type="NCBI Taxonomy" id="65489"/>
    <lineage>
        <taxon>Eukaryota</taxon>
        <taxon>Viridiplantae</taxon>
        <taxon>Streptophyta</taxon>
        <taxon>Embryophyta</taxon>
        <taxon>Tracheophyta</taxon>
        <taxon>Spermatophyta</taxon>
        <taxon>Magnoliopsida</taxon>
        <taxon>Liliopsida</taxon>
        <taxon>Poales</taxon>
        <taxon>Poaceae</taxon>
        <taxon>BOP clade</taxon>
        <taxon>Oryzoideae</taxon>
        <taxon>Oryzeae</taxon>
        <taxon>Oryzinae</taxon>
        <taxon>Oryza</taxon>
    </lineage>
</organism>
<dbReference type="AlphaFoldDB" id="A0A0D3FTL6"/>
<keyword evidence="1" id="KW-0472">Membrane</keyword>
<evidence type="ECO:0000313" key="3">
    <source>
        <dbReference type="Proteomes" id="UP000026960"/>
    </source>
</evidence>
<dbReference type="PaxDb" id="65489-OBART04G05840.1"/>
<keyword evidence="1" id="KW-0812">Transmembrane</keyword>
<keyword evidence="1" id="KW-1133">Transmembrane helix</keyword>
<dbReference type="EnsemblPlants" id="OBART04G05840.1">
    <property type="protein sequence ID" value="OBART04G05840.1"/>
    <property type="gene ID" value="OBART04G05840"/>
</dbReference>
<feature type="transmembrane region" description="Helical" evidence="1">
    <location>
        <begin position="33"/>
        <end position="51"/>
    </location>
</feature>
<sequence>MGGRYLHRSICQRRTSLIRRQPQPLPPSDNMNLFLLMIVPVHLINFIPHSILREGFIFAKSVVLPSFLVIFTSRCLYIDRIDNSKVEYNDNLESTLIGGGLAP</sequence>
<evidence type="ECO:0000313" key="2">
    <source>
        <dbReference type="EnsemblPlants" id="OBART04G05840.1"/>
    </source>
</evidence>